<dbReference type="PANTHER" id="PTHR43155:SF2">
    <property type="entry name" value="CYCLIC DI-GMP PHOSPHODIESTERASE PA4108"/>
    <property type="match status" value="1"/>
</dbReference>
<sequence length="323" mass="35308">MPAAQPARDTVTTPPAARSVASLVLNARFKLFDLLERHPDQGDFTQRLTDIVWQLQLACEQDADVALAVILHAQEGGYGIRHSVDTAIVVDLVCERLDMNPLDRQSVVSAALTMNMGMMALQETLAQQSTPLSSAQREEMHRHPMIGREMLRRLGVSDQLWLDCVLQHHEMPDGSGYPARLEGEELRFEARLIGLADRYCAMLTQSAWRSGSVVDSALFRTLRAHGSAADAKLGRLFGDTLGLFPPGAVVRLANGESGVVKHYANESAPLVTALFDDADMPLLEPVDRDTGKPQFAITDMLEPAALVGRVQFEQVWGAAAMGL</sequence>
<dbReference type="SUPFAM" id="SSF109604">
    <property type="entry name" value="HD-domain/PDEase-like"/>
    <property type="match status" value="1"/>
</dbReference>
<evidence type="ECO:0000313" key="2">
    <source>
        <dbReference type="EMBL" id="GGP21271.1"/>
    </source>
</evidence>
<evidence type="ECO:0000259" key="1">
    <source>
        <dbReference type="PROSITE" id="PS51832"/>
    </source>
</evidence>
<evidence type="ECO:0000313" key="3">
    <source>
        <dbReference type="Proteomes" id="UP000637267"/>
    </source>
</evidence>
<dbReference type="CDD" id="cd00077">
    <property type="entry name" value="HDc"/>
    <property type="match status" value="1"/>
</dbReference>
<dbReference type="InterPro" id="IPR037522">
    <property type="entry name" value="HD_GYP_dom"/>
</dbReference>
<accession>A0ABQ2P9F0</accession>
<dbReference type="Proteomes" id="UP000637267">
    <property type="component" value="Unassembled WGS sequence"/>
</dbReference>
<reference evidence="3" key="1">
    <citation type="journal article" date="2019" name="Int. J. Syst. Evol. Microbiol.">
        <title>The Global Catalogue of Microorganisms (GCM) 10K type strain sequencing project: providing services to taxonomists for standard genome sequencing and annotation.</title>
        <authorList>
            <consortium name="The Broad Institute Genomics Platform"/>
            <consortium name="The Broad Institute Genome Sequencing Center for Infectious Disease"/>
            <person name="Wu L."/>
            <person name="Ma J."/>
        </authorList>
    </citation>
    <scope>NUCLEOTIDE SEQUENCE [LARGE SCALE GENOMIC DNA]</scope>
    <source>
        <strain evidence="3">CGMCC 1.8859</strain>
    </source>
</reference>
<dbReference type="Gene3D" id="1.10.3210.10">
    <property type="entry name" value="Hypothetical protein af1432"/>
    <property type="match status" value="1"/>
</dbReference>
<organism evidence="2 3">
    <name type="scientific">Silvimonas iriomotensis</name>
    <dbReference type="NCBI Taxonomy" id="449662"/>
    <lineage>
        <taxon>Bacteria</taxon>
        <taxon>Pseudomonadati</taxon>
        <taxon>Pseudomonadota</taxon>
        <taxon>Betaproteobacteria</taxon>
        <taxon>Neisseriales</taxon>
        <taxon>Chitinibacteraceae</taxon>
        <taxon>Silvimonas</taxon>
    </lineage>
</organism>
<protein>
    <recommendedName>
        <fullName evidence="1">HD-GYP domain-containing protein</fullName>
    </recommendedName>
</protein>
<dbReference type="RefSeq" id="WP_188704163.1">
    <property type="nucleotide sequence ID" value="NZ_BMLX01000002.1"/>
</dbReference>
<proteinExistence type="predicted"/>
<dbReference type="Pfam" id="PF13487">
    <property type="entry name" value="HD_5"/>
    <property type="match status" value="1"/>
</dbReference>
<comment type="caution">
    <text evidence="2">The sequence shown here is derived from an EMBL/GenBank/DDBJ whole genome shotgun (WGS) entry which is preliminary data.</text>
</comment>
<dbReference type="PANTHER" id="PTHR43155">
    <property type="entry name" value="CYCLIC DI-GMP PHOSPHODIESTERASE PA4108-RELATED"/>
    <property type="match status" value="1"/>
</dbReference>
<keyword evidence="3" id="KW-1185">Reference proteome</keyword>
<feature type="domain" description="HD-GYP" evidence="1">
    <location>
        <begin position="57"/>
        <end position="253"/>
    </location>
</feature>
<name>A0ABQ2P9F0_9NEIS</name>
<dbReference type="InterPro" id="IPR003607">
    <property type="entry name" value="HD/PDEase_dom"/>
</dbReference>
<dbReference type="EMBL" id="BMLX01000002">
    <property type="protein sequence ID" value="GGP21271.1"/>
    <property type="molecule type" value="Genomic_DNA"/>
</dbReference>
<gene>
    <name evidence="2" type="ORF">GCM10010970_19660</name>
</gene>
<dbReference type="PROSITE" id="PS51832">
    <property type="entry name" value="HD_GYP"/>
    <property type="match status" value="1"/>
</dbReference>